<dbReference type="EMBL" id="JAGINW010000001">
    <property type="protein sequence ID" value="MBP2330839.1"/>
    <property type="molecule type" value="Genomic_DNA"/>
</dbReference>
<feature type="compositionally biased region" description="Gly residues" evidence="1">
    <location>
        <begin position="438"/>
        <end position="451"/>
    </location>
</feature>
<feature type="compositionally biased region" description="Gly residues" evidence="1">
    <location>
        <begin position="308"/>
        <end position="426"/>
    </location>
</feature>
<protein>
    <recommendedName>
        <fullName evidence="4">PPE family domain-containing protein</fullName>
    </recommendedName>
</protein>
<name>A0ABS4U2F2_9PSEU</name>
<evidence type="ECO:0000256" key="1">
    <source>
        <dbReference type="SAM" id="MobiDB-lite"/>
    </source>
</evidence>
<gene>
    <name evidence="2" type="ORF">JOF56_011224</name>
</gene>
<evidence type="ECO:0008006" key="4">
    <source>
        <dbReference type="Google" id="ProtNLM"/>
    </source>
</evidence>
<feature type="compositionally biased region" description="Low complexity" evidence="1">
    <location>
        <begin position="292"/>
        <end position="307"/>
    </location>
</feature>
<feature type="compositionally biased region" description="Gly residues" evidence="1">
    <location>
        <begin position="251"/>
        <end position="265"/>
    </location>
</feature>
<dbReference type="InterPro" id="IPR038332">
    <property type="entry name" value="PPE_sf"/>
</dbReference>
<dbReference type="RefSeq" id="WP_209647516.1">
    <property type="nucleotide sequence ID" value="NZ_JAGINW010000001.1"/>
</dbReference>
<proteinExistence type="predicted"/>
<dbReference type="Proteomes" id="UP001519332">
    <property type="component" value="Unassembled WGS sequence"/>
</dbReference>
<feature type="compositionally biased region" description="Low complexity" evidence="1">
    <location>
        <begin position="427"/>
        <end position="437"/>
    </location>
</feature>
<evidence type="ECO:0000313" key="3">
    <source>
        <dbReference type="Proteomes" id="UP001519332"/>
    </source>
</evidence>
<reference evidence="2 3" key="1">
    <citation type="submission" date="2021-03" db="EMBL/GenBank/DDBJ databases">
        <title>Sequencing the genomes of 1000 actinobacteria strains.</title>
        <authorList>
            <person name="Klenk H.-P."/>
        </authorList>
    </citation>
    <scope>NUCLEOTIDE SEQUENCE [LARGE SCALE GENOMIC DNA]</scope>
    <source>
        <strain evidence="2 3">DSM 46670</strain>
    </source>
</reference>
<dbReference type="Gene3D" id="1.20.1260.20">
    <property type="entry name" value="PPE superfamily"/>
    <property type="match status" value="1"/>
</dbReference>
<evidence type="ECO:0000313" key="2">
    <source>
        <dbReference type="EMBL" id="MBP2330839.1"/>
    </source>
</evidence>
<accession>A0ABS4U2F2</accession>
<feature type="region of interest" description="Disordered" evidence="1">
    <location>
        <begin position="1"/>
        <end position="23"/>
    </location>
</feature>
<organism evidence="2 3">
    <name type="scientific">Kibdelosporangium banguiense</name>
    <dbReference type="NCBI Taxonomy" id="1365924"/>
    <lineage>
        <taxon>Bacteria</taxon>
        <taxon>Bacillati</taxon>
        <taxon>Actinomycetota</taxon>
        <taxon>Actinomycetes</taxon>
        <taxon>Pseudonocardiales</taxon>
        <taxon>Pseudonocardiaceae</taxon>
        <taxon>Kibdelosporangium</taxon>
    </lineage>
</organism>
<comment type="caution">
    <text evidence="2">The sequence shown here is derived from an EMBL/GenBank/DDBJ whole genome shotgun (WGS) entry which is preliminary data.</text>
</comment>
<feature type="region of interest" description="Disordered" evidence="1">
    <location>
        <begin position="234"/>
        <end position="486"/>
    </location>
</feature>
<keyword evidence="3" id="KW-1185">Reference proteome</keyword>
<sequence>MAPRTSDTRGEVQQQVEHDVDREIENKGTWAKIFATITRDHTAGERVDNQMADQARALREGVEVRPGPALRCSNYQACSHSELQKMVTEDVDPGVVGDMGELWINAGNRMSQFQIDVSKAIRGSEADWRGKGGDSARKFMADVGDWVGRAGTSAQLAGTQTQQYSAALANAKNSMPEPVAFDVDQANADLSRTTDPIAYITKYSSYMAKYEQQQNAHQQAVQVLGMYDGTLGGSSTMPAFTPPPAMSGDTPGEGGTPGDGRIPGGGSPPIPGGPGGIASVTGNGPGPGGSGTTTSGSTAPGDTSPGGTTPGGTVPGPQGLGTQGSGTGTQGAGPGGRPGGFGNPGGNNPGSGNLTGGSSSGSNPGAGSGDSGLGAGFVPGGGSGFGGGAGGGRGGLGSGGGVGGPGTGSGRGVGAGGQAGTGGSGAEQGRAGARGPAGVSGVGGIGAGRGQGGEDDEHQRPSYLVEPDPDSIFGSDEITTPPVIGG</sequence>